<evidence type="ECO:0000313" key="2">
    <source>
        <dbReference type="EMBL" id="TMQ71369.1"/>
    </source>
</evidence>
<sequence>MSSGVPDAPAWWAEPGRPGFEPDQASGVVYPWVLAGHVRGAWAIEDPDLPELGPFPGIMGVQTPLGWADSLEVESGADQGWDGYHAALAKVRVRRSLPGRVRARTRSIGDMTLGSGSDALDGNGLGVAVGDSANWWRMGTLSWTRGGLGDLGPAGRHHYSFGSVWTRGSHALSGRIAQAGSAAELVSGESQSVTGAGGSLRYQYALDHSALGLEAARGYDHHESFGGLLSGSRRDAHQRRATAEWIGDEERWGLRIDARDEWVTRVTPGVGEIPWKARSLWAAGRIEGRRGPASVEASAGGGRNGALRGNAFAPSLRLRFGDGAWTTSVHAGRVLAPVWSDLAPGEAPFLQSTWNGGADVAVRGGPGRRLEIEWLTGRTVGRALLLRFPFEELWLRDGYREDPSAFQFGLATARACSATARRLRWRSIRSGAGTPASRPPSGRSPGISACGSAAKSPASVDTASGQRTPGAPGT</sequence>
<name>A0A538U6P9_UNCEI</name>
<organism evidence="2 3">
    <name type="scientific">Eiseniibacteriota bacterium</name>
    <dbReference type="NCBI Taxonomy" id="2212470"/>
    <lineage>
        <taxon>Bacteria</taxon>
        <taxon>Candidatus Eiseniibacteriota</taxon>
    </lineage>
</organism>
<accession>A0A538U6P9</accession>
<dbReference type="Proteomes" id="UP000319836">
    <property type="component" value="Unassembled WGS sequence"/>
</dbReference>
<dbReference type="AlphaFoldDB" id="A0A538U6P9"/>
<feature type="region of interest" description="Disordered" evidence="1">
    <location>
        <begin position="428"/>
        <end position="474"/>
    </location>
</feature>
<protein>
    <submittedName>
        <fullName evidence="2">Uncharacterized protein</fullName>
    </submittedName>
</protein>
<reference evidence="2 3" key="1">
    <citation type="journal article" date="2019" name="Nat. Microbiol.">
        <title>Mediterranean grassland soil C-N compound turnover is dependent on rainfall and depth, and is mediated by genomically divergent microorganisms.</title>
        <authorList>
            <person name="Diamond S."/>
            <person name="Andeer P.F."/>
            <person name="Li Z."/>
            <person name="Crits-Christoph A."/>
            <person name="Burstein D."/>
            <person name="Anantharaman K."/>
            <person name="Lane K.R."/>
            <person name="Thomas B.C."/>
            <person name="Pan C."/>
            <person name="Northen T.R."/>
            <person name="Banfield J.F."/>
        </authorList>
    </citation>
    <scope>NUCLEOTIDE SEQUENCE [LARGE SCALE GENOMIC DNA]</scope>
    <source>
        <strain evidence="2">WS_10</strain>
    </source>
</reference>
<evidence type="ECO:0000313" key="3">
    <source>
        <dbReference type="Proteomes" id="UP000319836"/>
    </source>
</evidence>
<feature type="compositionally biased region" description="Low complexity" evidence="1">
    <location>
        <begin position="435"/>
        <end position="449"/>
    </location>
</feature>
<gene>
    <name evidence="2" type="ORF">E6K80_05825</name>
</gene>
<comment type="caution">
    <text evidence="2">The sequence shown here is derived from an EMBL/GenBank/DDBJ whole genome shotgun (WGS) entry which is preliminary data.</text>
</comment>
<proteinExistence type="predicted"/>
<evidence type="ECO:0000256" key="1">
    <source>
        <dbReference type="SAM" id="MobiDB-lite"/>
    </source>
</evidence>
<dbReference type="EMBL" id="VBPA01000129">
    <property type="protein sequence ID" value="TMQ71369.1"/>
    <property type="molecule type" value="Genomic_DNA"/>
</dbReference>